<dbReference type="GO" id="GO:0046103">
    <property type="term" value="P:inosine biosynthetic process"/>
    <property type="evidence" value="ECO:0007669"/>
    <property type="project" value="TreeGrafter"/>
</dbReference>
<evidence type="ECO:0000256" key="4">
    <source>
        <dbReference type="ARBA" id="ARBA00022723"/>
    </source>
</evidence>
<comment type="cofactor">
    <cofactor evidence="1">
        <name>Zn(2+)</name>
        <dbReference type="ChEBI" id="CHEBI:29105"/>
    </cofactor>
</comment>
<gene>
    <name evidence="8" type="ORF">UY01_C0033G0008</name>
</gene>
<dbReference type="GO" id="GO:0046872">
    <property type="term" value="F:metal ion binding"/>
    <property type="evidence" value="ECO:0007669"/>
    <property type="project" value="UniProtKB-KW"/>
</dbReference>
<dbReference type="InterPro" id="IPR006330">
    <property type="entry name" value="Ado/ade_deaminase"/>
</dbReference>
<dbReference type="GO" id="GO:0043103">
    <property type="term" value="P:hypoxanthine salvage"/>
    <property type="evidence" value="ECO:0007669"/>
    <property type="project" value="TreeGrafter"/>
</dbReference>
<proteinExistence type="inferred from homology"/>
<evidence type="ECO:0000313" key="9">
    <source>
        <dbReference type="Proteomes" id="UP000034879"/>
    </source>
</evidence>
<evidence type="ECO:0000256" key="6">
    <source>
        <dbReference type="ARBA" id="ARBA00022833"/>
    </source>
</evidence>
<dbReference type="EC" id="3.5.4.4" evidence="3"/>
<comment type="caution">
    <text evidence="8">The sequence shown here is derived from an EMBL/GenBank/DDBJ whole genome shotgun (WGS) entry which is preliminary data.</text>
</comment>
<protein>
    <recommendedName>
        <fullName evidence="3">adenosine deaminase</fullName>
        <ecNumber evidence="3">3.5.4.4</ecNumber>
    </recommendedName>
</protein>
<evidence type="ECO:0000256" key="2">
    <source>
        <dbReference type="ARBA" id="ARBA00006676"/>
    </source>
</evidence>
<dbReference type="PANTHER" id="PTHR11409:SF43">
    <property type="entry name" value="ADENOSINE DEAMINASE"/>
    <property type="match status" value="1"/>
</dbReference>
<dbReference type="PANTHER" id="PTHR11409">
    <property type="entry name" value="ADENOSINE DEAMINASE"/>
    <property type="match status" value="1"/>
</dbReference>
<dbReference type="InterPro" id="IPR032466">
    <property type="entry name" value="Metal_Hydrolase"/>
</dbReference>
<evidence type="ECO:0000256" key="1">
    <source>
        <dbReference type="ARBA" id="ARBA00001947"/>
    </source>
</evidence>
<dbReference type="EMBL" id="LCOJ01000033">
    <property type="protein sequence ID" value="KKU74514.1"/>
    <property type="molecule type" value="Genomic_DNA"/>
</dbReference>
<dbReference type="AlphaFoldDB" id="A0A0G1SYA2"/>
<keyword evidence="4" id="KW-0479">Metal-binding</keyword>
<keyword evidence="5" id="KW-0378">Hydrolase</keyword>
<accession>A0A0G1SYA2</accession>
<evidence type="ECO:0000256" key="3">
    <source>
        <dbReference type="ARBA" id="ARBA00012784"/>
    </source>
</evidence>
<name>A0A0G1SYA2_9BACT</name>
<organism evidence="8 9">
    <name type="scientific">Candidatus Nomurabacteria bacterium GW2011_GWB1_47_6</name>
    <dbReference type="NCBI Taxonomy" id="1618749"/>
    <lineage>
        <taxon>Bacteria</taxon>
        <taxon>Candidatus Nomuraibacteriota</taxon>
    </lineage>
</organism>
<dbReference type="GO" id="GO:0004000">
    <property type="term" value="F:adenosine deaminase activity"/>
    <property type="evidence" value="ECO:0007669"/>
    <property type="project" value="UniProtKB-ARBA"/>
</dbReference>
<dbReference type="InterPro" id="IPR001365">
    <property type="entry name" value="A_deaminase_dom"/>
</dbReference>
<dbReference type="SUPFAM" id="SSF51556">
    <property type="entry name" value="Metallo-dependent hydrolases"/>
    <property type="match status" value="1"/>
</dbReference>
<keyword evidence="6" id="KW-0862">Zinc</keyword>
<dbReference type="Pfam" id="PF00962">
    <property type="entry name" value="A_deaminase"/>
    <property type="match status" value="1"/>
</dbReference>
<sequence>MVDHLVDLHLHLGASSTPHFLWELAHEQGIRLAEKDYFAFIDSITIRKQTTYDKYLKFFDVTERIQSSTYAIEYAMHNAVSRAYRKGGVTIMEIRFNPMLRNRGGEQDLDKIIFGAIVGMKKACLEYPVKAGLILMMDRRFPKEKNEIIAKKAARFASEGVVGLDIAGPLTKAFRVEDLAGSVAIARKANLGITIHTGEVTGVDEVWKVVKLLRPDRIGHGIRSVDDPKLLDYLAKEKIILEVCPTSNIQTSAVKTWEEMGRIIAKLKDHRVAFTINSDGPELLGTTVKEEFERLVEKGILTKQDVAGCTKTAKEATFL</sequence>
<dbReference type="GO" id="GO:0006154">
    <property type="term" value="P:adenosine catabolic process"/>
    <property type="evidence" value="ECO:0007669"/>
    <property type="project" value="TreeGrafter"/>
</dbReference>
<evidence type="ECO:0000259" key="7">
    <source>
        <dbReference type="Pfam" id="PF00962"/>
    </source>
</evidence>
<evidence type="ECO:0000256" key="5">
    <source>
        <dbReference type="ARBA" id="ARBA00022801"/>
    </source>
</evidence>
<feature type="domain" description="Adenosine deaminase" evidence="7">
    <location>
        <begin position="6"/>
        <end position="319"/>
    </location>
</feature>
<dbReference type="Proteomes" id="UP000034879">
    <property type="component" value="Unassembled WGS sequence"/>
</dbReference>
<dbReference type="Gene3D" id="3.20.20.140">
    <property type="entry name" value="Metal-dependent hydrolases"/>
    <property type="match status" value="1"/>
</dbReference>
<reference evidence="8 9" key="1">
    <citation type="journal article" date="2015" name="Nature">
        <title>rRNA introns, odd ribosomes, and small enigmatic genomes across a large radiation of phyla.</title>
        <authorList>
            <person name="Brown C.T."/>
            <person name="Hug L.A."/>
            <person name="Thomas B.C."/>
            <person name="Sharon I."/>
            <person name="Castelle C.J."/>
            <person name="Singh A."/>
            <person name="Wilkins M.J."/>
            <person name="Williams K.H."/>
            <person name="Banfield J.F."/>
        </authorList>
    </citation>
    <scope>NUCLEOTIDE SEQUENCE [LARGE SCALE GENOMIC DNA]</scope>
</reference>
<dbReference type="GO" id="GO:0005829">
    <property type="term" value="C:cytosol"/>
    <property type="evidence" value="ECO:0007669"/>
    <property type="project" value="TreeGrafter"/>
</dbReference>
<comment type="similarity">
    <text evidence="2">Belongs to the metallo-dependent hydrolases superfamily. Adenosine and AMP deaminases family.</text>
</comment>
<evidence type="ECO:0000313" key="8">
    <source>
        <dbReference type="EMBL" id="KKU74514.1"/>
    </source>
</evidence>